<keyword evidence="5 6" id="KW-0456">Lyase</keyword>
<dbReference type="Gene3D" id="3.40.1190.20">
    <property type="match status" value="1"/>
</dbReference>
<name>A0ABX9KI72_9FUSO</name>
<feature type="binding site" evidence="6">
    <location>
        <position position="148"/>
    </location>
    <ligand>
        <name>(6S)-NADPHX</name>
        <dbReference type="ChEBI" id="CHEBI:64076"/>
    </ligand>
</feature>
<comment type="subunit">
    <text evidence="6">Homotetramer.</text>
</comment>
<dbReference type="InterPro" id="IPR000631">
    <property type="entry name" value="CARKD"/>
</dbReference>
<dbReference type="PANTHER" id="PTHR12592">
    <property type="entry name" value="ATP-DEPENDENT (S)-NAD(P)H-HYDRATE DEHYDRATASE FAMILY MEMBER"/>
    <property type="match status" value="1"/>
</dbReference>
<reference evidence="8 9" key="1">
    <citation type="submission" date="2018-08" db="EMBL/GenBank/DDBJ databases">
        <title>Draft genome sequence of Psychrilyobacter sp. strain SD5 isolated from Black Sea water.</title>
        <authorList>
            <person name="Yadav S."/>
            <person name="Villanueva L."/>
            <person name="Damste J.S.S."/>
        </authorList>
    </citation>
    <scope>NUCLEOTIDE SEQUENCE [LARGE SCALE GENOMIC DNA]</scope>
    <source>
        <strain evidence="8 9">SD5</strain>
    </source>
</reference>
<dbReference type="InterPro" id="IPR029056">
    <property type="entry name" value="Ribokinase-like"/>
</dbReference>
<evidence type="ECO:0000256" key="5">
    <source>
        <dbReference type="ARBA" id="ARBA00023239"/>
    </source>
</evidence>
<comment type="caution">
    <text evidence="8">The sequence shown here is derived from an EMBL/GenBank/DDBJ whole genome shotgun (WGS) entry which is preliminary data.</text>
</comment>
<organism evidence="8 9">
    <name type="scientific">Psychrilyobacter piezotolerans</name>
    <dbReference type="NCBI Taxonomy" id="2293438"/>
    <lineage>
        <taxon>Bacteria</taxon>
        <taxon>Fusobacteriati</taxon>
        <taxon>Fusobacteriota</taxon>
        <taxon>Fusobacteriia</taxon>
        <taxon>Fusobacteriales</taxon>
        <taxon>Fusobacteriaceae</taxon>
        <taxon>Psychrilyobacter</taxon>
    </lineage>
</organism>
<dbReference type="NCBIfam" id="TIGR00196">
    <property type="entry name" value="yjeF_cterm"/>
    <property type="match status" value="1"/>
</dbReference>
<dbReference type="Pfam" id="PF01256">
    <property type="entry name" value="Carb_kinase"/>
    <property type="match status" value="1"/>
</dbReference>
<keyword evidence="9" id="KW-1185">Reference proteome</keyword>
<comment type="similarity">
    <text evidence="6">Belongs to the NnrD/CARKD family.</text>
</comment>
<keyword evidence="2 6" id="KW-0067">ATP-binding</keyword>
<sequence length="273" mass="29947">MEKKLEKKDIVLKKRDLQGYKGDYGHVIVIGGSRGFTGAPVITANSAVRSGAGLVTLCIEDNIENMVIPNLLEAMSCVFSNKTKINKLLKNAAVIAFGPGMGQEKTLDILKYILDNSTCPLVIDADGINILHKNMELLRGKKVVLTPHLGEFSRLTGLDIEEIKKDRLNIVKEFAHIHNVVLLLKGHRTLITDGKEVYINTSGNPAMANGGMGDSLTGIIASLIAQGYDVLEAACTGTYIHGYIGDELSKERFCVTARDIIEYLPIYMKKFQR</sequence>
<keyword evidence="4 6" id="KW-0520">NAD</keyword>
<dbReference type="HAMAP" id="MF_01965">
    <property type="entry name" value="NADHX_dehydratase"/>
    <property type="match status" value="1"/>
</dbReference>
<evidence type="ECO:0000256" key="1">
    <source>
        <dbReference type="ARBA" id="ARBA00022741"/>
    </source>
</evidence>
<evidence type="ECO:0000256" key="6">
    <source>
        <dbReference type="HAMAP-Rule" id="MF_01965"/>
    </source>
</evidence>
<feature type="binding site" evidence="6">
    <location>
        <position position="39"/>
    </location>
    <ligand>
        <name>(6S)-NADPHX</name>
        <dbReference type="ChEBI" id="CHEBI:64076"/>
    </ligand>
</feature>
<protein>
    <recommendedName>
        <fullName evidence="6">ADP-dependent (S)-NAD(P)H-hydrate dehydratase</fullName>
        <ecNumber evidence="6">4.2.1.136</ecNumber>
    </recommendedName>
    <alternativeName>
        <fullName evidence="6">ADP-dependent NAD(P)HX dehydratase</fullName>
    </alternativeName>
</protein>
<keyword evidence="3 6" id="KW-0521">NADP</keyword>
<gene>
    <name evidence="6" type="primary">nnrD</name>
    <name evidence="8" type="ORF">DYH56_05485</name>
</gene>
<feature type="binding site" evidence="6">
    <location>
        <begin position="185"/>
        <end position="189"/>
    </location>
    <ligand>
        <name>AMP</name>
        <dbReference type="ChEBI" id="CHEBI:456215"/>
    </ligand>
</feature>
<dbReference type="CDD" id="cd01171">
    <property type="entry name" value="YXKO-related"/>
    <property type="match status" value="1"/>
</dbReference>
<dbReference type="PANTHER" id="PTHR12592:SF0">
    <property type="entry name" value="ATP-DEPENDENT (S)-NAD(P)H-HYDRATE DEHYDRATASE"/>
    <property type="match status" value="1"/>
</dbReference>
<dbReference type="EC" id="4.2.1.136" evidence="6"/>
<feature type="domain" description="YjeF C-terminal" evidence="7">
    <location>
        <begin position="4"/>
        <end position="271"/>
    </location>
</feature>
<dbReference type="Proteomes" id="UP000263486">
    <property type="component" value="Unassembled WGS sequence"/>
</dbReference>
<comment type="catalytic activity">
    <reaction evidence="6">
        <text>(6S)-NADHX + ADP = AMP + phosphate + NADH + H(+)</text>
        <dbReference type="Rhea" id="RHEA:32223"/>
        <dbReference type="ChEBI" id="CHEBI:15378"/>
        <dbReference type="ChEBI" id="CHEBI:43474"/>
        <dbReference type="ChEBI" id="CHEBI:57945"/>
        <dbReference type="ChEBI" id="CHEBI:64074"/>
        <dbReference type="ChEBI" id="CHEBI:456215"/>
        <dbReference type="ChEBI" id="CHEBI:456216"/>
        <dbReference type="EC" id="4.2.1.136"/>
    </reaction>
</comment>
<proteinExistence type="inferred from homology"/>
<keyword evidence="1 6" id="KW-0547">Nucleotide-binding</keyword>
<feature type="binding site" evidence="6">
    <location>
        <position position="213"/>
    </location>
    <ligand>
        <name>AMP</name>
        <dbReference type="ChEBI" id="CHEBI:456215"/>
    </ligand>
</feature>
<accession>A0ABX9KI72</accession>
<dbReference type="SUPFAM" id="SSF53613">
    <property type="entry name" value="Ribokinase-like"/>
    <property type="match status" value="1"/>
</dbReference>
<comment type="cofactor">
    <cofactor evidence="6">
        <name>Mg(2+)</name>
        <dbReference type="ChEBI" id="CHEBI:18420"/>
    </cofactor>
</comment>
<evidence type="ECO:0000259" key="7">
    <source>
        <dbReference type="PROSITE" id="PS51383"/>
    </source>
</evidence>
<evidence type="ECO:0000313" key="9">
    <source>
        <dbReference type="Proteomes" id="UP000263486"/>
    </source>
</evidence>
<dbReference type="RefSeq" id="WP_114641862.1">
    <property type="nucleotide sequence ID" value="NZ_JAACIO010000006.1"/>
</dbReference>
<feature type="binding site" evidence="6">
    <location>
        <position position="100"/>
    </location>
    <ligand>
        <name>(6S)-NADPHX</name>
        <dbReference type="ChEBI" id="CHEBI:64076"/>
    </ligand>
</feature>
<feature type="binding site" evidence="6">
    <location>
        <position position="214"/>
    </location>
    <ligand>
        <name>(6S)-NADPHX</name>
        <dbReference type="ChEBI" id="CHEBI:64076"/>
    </ligand>
</feature>
<evidence type="ECO:0000256" key="4">
    <source>
        <dbReference type="ARBA" id="ARBA00023027"/>
    </source>
</evidence>
<evidence type="ECO:0000256" key="2">
    <source>
        <dbReference type="ARBA" id="ARBA00022840"/>
    </source>
</evidence>
<dbReference type="EMBL" id="QUAJ01000007">
    <property type="protein sequence ID" value="REI41866.1"/>
    <property type="molecule type" value="Genomic_DNA"/>
</dbReference>
<evidence type="ECO:0000313" key="8">
    <source>
        <dbReference type="EMBL" id="REI41866.1"/>
    </source>
</evidence>
<comment type="function">
    <text evidence="6">Catalyzes the dehydration of the S-form of NAD(P)HX at the expense of ADP, which is converted to AMP. Together with NAD(P)HX epimerase, which catalyzes the epimerization of the S- and R-forms, the enzyme allows the repair of both epimers of NAD(P)HX, a damaged form of NAD(P)H that is a result of enzymatic or heat-dependent hydration.</text>
</comment>
<comment type="catalytic activity">
    <reaction evidence="6">
        <text>(6S)-NADPHX + ADP = AMP + phosphate + NADPH + H(+)</text>
        <dbReference type="Rhea" id="RHEA:32235"/>
        <dbReference type="ChEBI" id="CHEBI:15378"/>
        <dbReference type="ChEBI" id="CHEBI:43474"/>
        <dbReference type="ChEBI" id="CHEBI:57783"/>
        <dbReference type="ChEBI" id="CHEBI:64076"/>
        <dbReference type="ChEBI" id="CHEBI:456215"/>
        <dbReference type="ChEBI" id="CHEBI:456216"/>
        <dbReference type="EC" id="4.2.1.136"/>
    </reaction>
</comment>
<evidence type="ECO:0000256" key="3">
    <source>
        <dbReference type="ARBA" id="ARBA00022857"/>
    </source>
</evidence>
<dbReference type="PROSITE" id="PS51383">
    <property type="entry name" value="YJEF_C_3"/>
    <property type="match status" value="1"/>
</dbReference>